<name>A0AAD5R3V5_PARTN</name>
<accession>A0AAD5R3V5</accession>
<dbReference type="Proteomes" id="UP001196413">
    <property type="component" value="Unassembled WGS sequence"/>
</dbReference>
<protein>
    <submittedName>
        <fullName evidence="1">Uncharacterized protein</fullName>
    </submittedName>
</protein>
<proteinExistence type="predicted"/>
<sequence length="185" mass="20460">MVFTTSASAPAQLPGGIATTSDAAKSFLSRFVMQTITYDPLECKAVTVNPAAELHQEVYSNADRANEDSIFLDSHIDVTHVSATMIYEHPFKTTNIVMANWSREMLAKFTEQSSADVGIGSVCRTLLSSTRKRCLKRELNHELPEIKAPYLLNDSGGRRCVYSMSKLSKSICMTESTNQNHMGMN</sequence>
<dbReference type="AlphaFoldDB" id="A0AAD5R3V5"/>
<evidence type="ECO:0000313" key="2">
    <source>
        <dbReference type="Proteomes" id="UP001196413"/>
    </source>
</evidence>
<gene>
    <name evidence="1" type="ORF">KIN20_030308</name>
</gene>
<dbReference type="EMBL" id="JAHQIW010006361">
    <property type="protein sequence ID" value="KAJ1368942.1"/>
    <property type="molecule type" value="Genomic_DNA"/>
</dbReference>
<keyword evidence="2" id="KW-1185">Reference proteome</keyword>
<evidence type="ECO:0000313" key="1">
    <source>
        <dbReference type="EMBL" id="KAJ1368942.1"/>
    </source>
</evidence>
<organism evidence="1 2">
    <name type="scientific">Parelaphostrongylus tenuis</name>
    <name type="common">Meningeal worm</name>
    <dbReference type="NCBI Taxonomy" id="148309"/>
    <lineage>
        <taxon>Eukaryota</taxon>
        <taxon>Metazoa</taxon>
        <taxon>Ecdysozoa</taxon>
        <taxon>Nematoda</taxon>
        <taxon>Chromadorea</taxon>
        <taxon>Rhabditida</taxon>
        <taxon>Rhabditina</taxon>
        <taxon>Rhabditomorpha</taxon>
        <taxon>Strongyloidea</taxon>
        <taxon>Metastrongylidae</taxon>
        <taxon>Parelaphostrongylus</taxon>
    </lineage>
</organism>
<comment type="caution">
    <text evidence="1">The sequence shown here is derived from an EMBL/GenBank/DDBJ whole genome shotgun (WGS) entry which is preliminary data.</text>
</comment>
<reference evidence="1" key="1">
    <citation type="submission" date="2021-06" db="EMBL/GenBank/DDBJ databases">
        <title>Parelaphostrongylus tenuis whole genome reference sequence.</title>
        <authorList>
            <person name="Garwood T.J."/>
            <person name="Larsen P.A."/>
            <person name="Fountain-Jones N.M."/>
            <person name="Garbe J.R."/>
            <person name="Macchietto M.G."/>
            <person name="Kania S.A."/>
            <person name="Gerhold R.W."/>
            <person name="Richards J.E."/>
            <person name="Wolf T.M."/>
        </authorList>
    </citation>
    <scope>NUCLEOTIDE SEQUENCE</scope>
    <source>
        <strain evidence="1">MNPRO001-30</strain>
        <tissue evidence="1">Meninges</tissue>
    </source>
</reference>